<dbReference type="NCBIfam" id="TIGR01899">
    <property type="entry name" value="cas_TM1807_csm5"/>
    <property type="match status" value="1"/>
</dbReference>
<evidence type="ECO:0000256" key="5">
    <source>
        <dbReference type="ARBA" id="ARBA00023118"/>
    </source>
</evidence>
<dbReference type="InterPro" id="IPR010173">
    <property type="entry name" value="CRISPR-assoc_Csm5"/>
</dbReference>
<evidence type="ECO:0000256" key="6">
    <source>
        <dbReference type="ARBA" id="ARBA00031720"/>
    </source>
</evidence>
<dbReference type="GO" id="GO:0003723">
    <property type="term" value="F:RNA binding"/>
    <property type="evidence" value="ECO:0007669"/>
    <property type="project" value="UniProtKB-KW"/>
</dbReference>
<evidence type="ECO:0000256" key="3">
    <source>
        <dbReference type="ARBA" id="ARBA00016113"/>
    </source>
</evidence>
<dbReference type="PANTHER" id="PTHR38007:SF1">
    <property type="entry name" value="CRISPR SYSTEM CMS PROTEIN CSM5"/>
    <property type="match status" value="1"/>
</dbReference>
<dbReference type="EMBL" id="FQYI01000004">
    <property type="protein sequence ID" value="SHI73513.1"/>
    <property type="molecule type" value="Genomic_DNA"/>
</dbReference>
<proteinExistence type="inferred from homology"/>
<gene>
    <name evidence="8" type="ORF">SAMN05443429_1043</name>
</gene>
<dbReference type="GO" id="GO:0051607">
    <property type="term" value="P:defense response to virus"/>
    <property type="evidence" value="ECO:0007669"/>
    <property type="project" value="UniProtKB-KW"/>
</dbReference>
<keyword evidence="4" id="KW-0694">RNA-binding</keyword>
<feature type="domain" description="CRISPR type III-associated protein" evidence="7">
    <location>
        <begin position="8"/>
        <end position="304"/>
    </location>
</feature>
<dbReference type="OrthoDB" id="24360at2"/>
<evidence type="ECO:0000256" key="4">
    <source>
        <dbReference type="ARBA" id="ARBA00022884"/>
    </source>
</evidence>
<keyword evidence="9" id="KW-1185">Reference proteome</keyword>
<dbReference type="Proteomes" id="UP000184335">
    <property type="component" value="Unassembled WGS sequence"/>
</dbReference>
<reference evidence="8 9" key="1">
    <citation type="submission" date="2016-11" db="EMBL/GenBank/DDBJ databases">
        <authorList>
            <person name="Jaros S."/>
            <person name="Januszkiewicz K."/>
            <person name="Wedrychowicz H."/>
        </authorList>
    </citation>
    <scope>NUCLEOTIDE SEQUENCE [LARGE SCALE GENOMIC DNA]</scope>
    <source>
        <strain evidence="8 9">DSM 25479</strain>
    </source>
</reference>
<accession>A0A1M6DK58</accession>
<keyword evidence="5" id="KW-0051">Antiviral defense</keyword>
<comment type="similarity">
    <text evidence="2">Belongs to the CRISPR-associated Csm5 family.</text>
</comment>
<dbReference type="PANTHER" id="PTHR38007">
    <property type="entry name" value="CRISPR SYSTEM CMS PROTEIN CSM5"/>
    <property type="match status" value="1"/>
</dbReference>
<dbReference type="AlphaFoldDB" id="A0A1M6DK58"/>
<dbReference type="RefSeq" id="WP_073178984.1">
    <property type="nucleotide sequence ID" value="NZ_FQYI01000004.1"/>
</dbReference>
<evidence type="ECO:0000313" key="8">
    <source>
        <dbReference type="EMBL" id="SHI73513.1"/>
    </source>
</evidence>
<name>A0A1M6DK58_9FLAO</name>
<dbReference type="Pfam" id="PF03787">
    <property type="entry name" value="RAMPs"/>
    <property type="match status" value="1"/>
</dbReference>
<dbReference type="InterPro" id="IPR005537">
    <property type="entry name" value="RAMP_III_fam"/>
</dbReference>
<evidence type="ECO:0000256" key="2">
    <source>
        <dbReference type="ARBA" id="ARBA00006680"/>
    </source>
</evidence>
<sequence>MPNPYNIKLTTLSPVCIGSGEKLSPYADFIIDQANEGIHYINKAAVEKILGEYPELMDDYVSGITSGNQNFSLKSFLEEELNLDEEEYILKSYQCSGTEIKELNTIVKNAGQKPYIPGSTIKGAIKTALLYDWTKSNEGMRWANDYLNSLENDFVRKNLEKKLDSELAKIELQISDTDEFGYDALSIVNVNKIKITTGVDRVKTLWEAVLENKSTHFTANFGNQNWEQIFPKINLYSKECNEMEMFLLDNAGQTFSQDYKVDYDDLLQFYREKSNQIDRANRENAACLRIGNGKGFYYNTVALALYNADNSNNKQNFTKFLRNNGFKNPPLIDAKKFPLTRAIELGEFLPVGWVKLELEN</sequence>
<evidence type="ECO:0000259" key="7">
    <source>
        <dbReference type="Pfam" id="PF03787"/>
    </source>
</evidence>
<organism evidence="8 9">
    <name type="scientific">Cruoricaptor ignavus</name>
    <dbReference type="NCBI Taxonomy" id="1118202"/>
    <lineage>
        <taxon>Bacteria</taxon>
        <taxon>Pseudomonadati</taxon>
        <taxon>Bacteroidota</taxon>
        <taxon>Flavobacteriia</taxon>
        <taxon>Flavobacteriales</taxon>
        <taxon>Weeksellaceae</taxon>
        <taxon>Cruoricaptor</taxon>
    </lineage>
</organism>
<evidence type="ECO:0000256" key="1">
    <source>
        <dbReference type="ARBA" id="ARBA00003088"/>
    </source>
</evidence>
<protein>
    <recommendedName>
        <fullName evidence="3">CRISPR system Cms protein Csm5</fullName>
    </recommendedName>
    <alternativeName>
        <fullName evidence="6">CRISPR type III A-associated protein Csm5</fullName>
    </alternativeName>
</protein>
<dbReference type="STRING" id="1118202.SAMN05443429_1043"/>
<evidence type="ECO:0000313" key="9">
    <source>
        <dbReference type="Proteomes" id="UP000184335"/>
    </source>
</evidence>
<comment type="function">
    <text evidence="1">This subunit might be involved in maturation of a crRNA intermediate to its mature form.</text>
</comment>